<feature type="domain" description="Scytalone dehydratase-like protein Arp1 N-terminal" evidence="2">
    <location>
        <begin position="31"/>
        <end position="124"/>
    </location>
</feature>
<dbReference type="InterPro" id="IPR036928">
    <property type="entry name" value="AS_sf"/>
</dbReference>
<dbReference type="Pfam" id="PF26053">
    <property type="entry name" value="DUF8016"/>
    <property type="match status" value="1"/>
</dbReference>
<protein>
    <recommendedName>
        <fullName evidence="5">Amidase</fullName>
    </recommendedName>
</protein>
<evidence type="ECO:0000259" key="1">
    <source>
        <dbReference type="Pfam" id="PF01425"/>
    </source>
</evidence>
<dbReference type="InterPro" id="IPR058329">
    <property type="entry name" value="Arp1_N"/>
</dbReference>
<dbReference type="InterPro" id="IPR023631">
    <property type="entry name" value="Amidase_dom"/>
</dbReference>
<dbReference type="Gene3D" id="3.90.1300.10">
    <property type="entry name" value="Amidase signature (AS) domain"/>
    <property type="match status" value="2"/>
</dbReference>
<evidence type="ECO:0000313" key="4">
    <source>
        <dbReference type="Proteomes" id="UP000829685"/>
    </source>
</evidence>
<sequence length="569" mass="63613">MIVAVEQHQYALVATGLRVPVAYSRPFDHPQPVVLISASDTRLEYEVVTERIQRFKEEDDVFNEGFLTDILLVARNCASNFEGLHIGLPGDANINGRRWHVGTVCNVITSASQAYVPSGPYFLRGNEVFQAWKLYVDRSSCFQTTVLPTQYPYRFKNLDSIGPNGTGKSVAVPSRLYAQPSAAKPLDGVRVGIKDNFQLAGTKSSLGNRSFLATYDEDKDTASFIKTLIDLGVVIVGKTKMAAFASGEKPCDWFDFQCPFNPRGDAHLEPGASSTGSAAATAAYNWMDIYWKCARASCKMRSLRHQVFDGCLGSKNWLIPLPLDTVGYLSRNLEVLQQFSRRTLKSTIKESKKFPRSILYPTDFFPQTDPVQQGLRDKFVSILEDFLGVKKTSFSIAERWAGNPPKEAEGKSLAEFASKSGYTLFYHDIYHEYDSFRDDHLTKFGSQAYVSPSMQWRWDRGAEVTTPDLEKSHEELKVLQEWFIEEVLRPDEISGTTSILVLPVGPEKPDYRDLFILPAPRVGIDALGLAAFLRLPQLVIPVGQIEYNSRVSARKESFPYCCSIAGAHG</sequence>
<reference evidence="3" key="1">
    <citation type="submission" date="2021-03" db="EMBL/GenBank/DDBJ databases">
        <title>Revisited historic fungal species revealed as producer of novel bioactive compounds through whole genome sequencing and comparative genomics.</title>
        <authorList>
            <person name="Vignolle G.A."/>
            <person name="Hochenegger N."/>
            <person name="Mach R.L."/>
            <person name="Mach-Aigner A.R."/>
            <person name="Javad Rahimi M."/>
            <person name="Salim K.A."/>
            <person name="Chan C.M."/>
            <person name="Lim L.B.L."/>
            <person name="Cai F."/>
            <person name="Druzhinina I.S."/>
            <person name="U'Ren J.M."/>
            <person name="Derntl C."/>
        </authorList>
    </citation>
    <scope>NUCLEOTIDE SEQUENCE</scope>
    <source>
        <strain evidence="3">TUCIM 5799</strain>
    </source>
</reference>
<dbReference type="PANTHER" id="PTHR46310">
    <property type="entry name" value="AMIDASE 1"/>
    <property type="match status" value="1"/>
</dbReference>
<evidence type="ECO:0008006" key="5">
    <source>
        <dbReference type="Google" id="ProtNLM"/>
    </source>
</evidence>
<gene>
    <name evidence="3" type="ORF">JX265_006263</name>
</gene>
<dbReference type="Pfam" id="PF01425">
    <property type="entry name" value="Amidase"/>
    <property type="match status" value="1"/>
</dbReference>
<name>A0A9Q0ALY5_9PEZI</name>
<dbReference type="PANTHER" id="PTHR46310:SF7">
    <property type="entry name" value="AMIDASE 1"/>
    <property type="match status" value="1"/>
</dbReference>
<organism evidence="3 4">
    <name type="scientific">Neoarthrinium moseri</name>
    <dbReference type="NCBI Taxonomy" id="1658444"/>
    <lineage>
        <taxon>Eukaryota</taxon>
        <taxon>Fungi</taxon>
        <taxon>Dikarya</taxon>
        <taxon>Ascomycota</taxon>
        <taxon>Pezizomycotina</taxon>
        <taxon>Sordariomycetes</taxon>
        <taxon>Xylariomycetidae</taxon>
        <taxon>Amphisphaeriales</taxon>
        <taxon>Apiosporaceae</taxon>
        <taxon>Neoarthrinium</taxon>
    </lineage>
</organism>
<dbReference type="SUPFAM" id="SSF75304">
    <property type="entry name" value="Amidase signature (AS) enzymes"/>
    <property type="match status" value="1"/>
</dbReference>
<keyword evidence="4" id="KW-1185">Reference proteome</keyword>
<proteinExistence type="predicted"/>
<dbReference type="Proteomes" id="UP000829685">
    <property type="component" value="Unassembled WGS sequence"/>
</dbReference>
<evidence type="ECO:0000313" key="3">
    <source>
        <dbReference type="EMBL" id="KAI1870093.1"/>
    </source>
</evidence>
<comment type="caution">
    <text evidence="3">The sequence shown here is derived from an EMBL/GenBank/DDBJ whole genome shotgun (WGS) entry which is preliminary data.</text>
</comment>
<accession>A0A9Q0ALY5</accession>
<dbReference type="EMBL" id="JAFIMR010000014">
    <property type="protein sequence ID" value="KAI1870093.1"/>
    <property type="molecule type" value="Genomic_DNA"/>
</dbReference>
<dbReference type="AlphaFoldDB" id="A0A9Q0ALY5"/>
<evidence type="ECO:0000259" key="2">
    <source>
        <dbReference type="Pfam" id="PF26053"/>
    </source>
</evidence>
<feature type="domain" description="Amidase" evidence="1">
    <location>
        <begin position="182"/>
        <end position="283"/>
    </location>
</feature>